<protein>
    <submittedName>
        <fullName evidence="1">Uncharacterized protein</fullName>
    </submittedName>
</protein>
<dbReference type="OrthoDB" id="1898447at2"/>
<dbReference type="STRING" id="1121919.SAMN02745975_03527"/>
<gene>
    <name evidence="1" type="ORF">SAMN02745975_03527</name>
</gene>
<sequence>MNKIKLMYDVVKTLKQKEVFKGTLKAEVRKDRTEVFSLEKDFEKDTVSGQGKSKIVTVLDYEGKKVRHESSTEFNLQDCYGGKHHDFIKGMHKYHHGEAKCCGFKGKLSKLAFLLNVLNDMEVQELDDKGVMLTIHIDEIPEDLKNAIKEKMNHKREHYRGEHEACCMKDFCFMEEINLSIKIQINKNNEINKVILSANGKQMNETEEGKEVSLDASLNLVW</sequence>
<dbReference type="EMBL" id="FQZV01000067">
    <property type="protein sequence ID" value="SHK04999.1"/>
    <property type="molecule type" value="Genomic_DNA"/>
</dbReference>
<accession>A0A1M6PAL4</accession>
<dbReference type="RefSeq" id="WP_110942509.1">
    <property type="nucleotide sequence ID" value="NZ_FQZV01000067.1"/>
</dbReference>
<dbReference type="AlphaFoldDB" id="A0A1M6PAL4"/>
<evidence type="ECO:0000313" key="1">
    <source>
        <dbReference type="EMBL" id="SHK04999.1"/>
    </source>
</evidence>
<reference evidence="2" key="1">
    <citation type="submission" date="2016-11" db="EMBL/GenBank/DDBJ databases">
        <authorList>
            <person name="Varghese N."/>
            <person name="Submissions S."/>
        </authorList>
    </citation>
    <scope>NUCLEOTIDE SEQUENCE [LARGE SCALE GENOMIC DNA]</scope>
    <source>
        <strain evidence="2">DSM 17957</strain>
    </source>
</reference>
<proteinExistence type="predicted"/>
<evidence type="ECO:0000313" key="2">
    <source>
        <dbReference type="Proteomes" id="UP000184536"/>
    </source>
</evidence>
<keyword evidence="2" id="KW-1185">Reference proteome</keyword>
<organism evidence="1 2">
    <name type="scientific">Geosporobacter subterraneus DSM 17957</name>
    <dbReference type="NCBI Taxonomy" id="1121919"/>
    <lineage>
        <taxon>Bacteria</taxon>
        <taxon>Bacillati</taxon>
        <taxon>Bacillota</taxon>
        <taxon>Clostridia</taxon>
        <taxon>Peptostreptococcales</taxon>
        <taxon>Thermotaleaceae</taxon>
        <taxon>Geosporobacter</taxon>
    </lineage>
</organism>
<name>A0A1M6PAL4_9FIRM</name>
<dbReference type="Proteomes" id="UP000184536">
    <property type="component" value="Unassembled WGS sequence"/>
</dbReference>